<dbReference type="AlphaFoldDB" id="A0AAW1IEP3"/>
<evidence type="ECO:0000313" key="12">
    <source>
        <dbReference type="Proteomes" id="UP001458880"/>
    </source>
</evidence>
<dbReference type="InterPro" id="IPR018028">
    <property type="entry name" value="Catalase"/>
</dbReference>
<keyword evidence="7" id="KW-0376">Hydrogen peroxide</keyword>
<evidence type="ECO:0000313" key="11">
    <source>
        <dbReference type="EMBL" id="KAK9688037.1"/>
    </source>
</evidence>
<keyword evidence="12" id="KW-1185">Reference proteome</keyword>
<keyword evidence="3 8" id="KW-0349">Heme</keyword>
<feature type="compositionally biased region" description="Polar residues" evidence="9">
    <location>
        <begin position="25"/>
        <end position="41"/>
    </location>
</feature>
<evidence type="ECO:0000256" key="8">
    <source>
        <dbReference type="PIRSR" id="PIRSR038928-2"/>
    </source>
</evidence>
<dbReference type="PANTHER" id="PTHR11465">
    <property type="entry name" value="CATALASE"/>
    <property type="match status" value="1"/>
</dbReference>
<dbReference type="InterPro" id="IPR010582">
    <property type="entry name" value="Catalase_immune_responsive"/>
</dbReference>
<dbReference type="InterPro" id="IPR011614">
    <property type="entry name" value="Catalase_core"/>
</dbReference>
<feature type="domain" description="Catalase core" evidence="10">
    <location>
        <begin position="27"/>
        <end position="385"/>
    </location>
</feature>
<evidence type="ECO:0000256" key="7">
    <source>
        <dbReference type="ARBA" id="ARBA00023324"/>
    </source>
</evidence>
<keyword evidence="4 8" id="KW-0479">Metal-binding</keyword>
<dbReference type="Gene3D" id="2.40.180.10">
    <property type="entry name" value="Catalase core domain"/>
    <property type="match status" value="1"/>
</dbReference>
<dbReference type="InterPro" id="IPR024708">
    <property type="entry name" value="Catalase_AS"/>
</dbReference>
<protein>
    <submittedName>
        <fullName evidence="11">Catalase-related immune-responsive</fullName>
    </submittedName>
</protein>
<sequence>MANRQPIQNQLLEYTKEHEDDDLEFSTTNSGNPIINENASQTIGPKGFMMMQDYRFFDKLQHFNRERIAERVVHAKGAGAFGYFRVTHNITNYTAAKVFSSIGYTTKVAARFSQVTMEMGSQDTVRDLRGFALKFYTDDGIWDLRNPVTHVRDWDMFFDFFSKRPETIHQLIWFYGDRGIPDGYRHMNGYGSNTYSFVNAAGELFYCKFHYKTNQGIRNLDSQKAREIGGNDPDYALWDMYNAIASGNYPSWSFYIQIMTVEQAKASPFNPFDVTKVWPHASYPLLPVGQLVFDKNPTNYFAEVEQLSFNPAHLIPGIEASPDKVLQSRLFSYSDASLYRLGTNYQQLPVNSPKRFKNFNRDGKMTFDSQGGAPNYHPNSFGGPEVDPRAVALSPRLRYAGDIGYYDTGFDDNFTQARALYQRVFDDGARERCVQNIVYDLRNASGFIQQRQIGVFSQVDETLARRVQEELGKYQPLHAII</sequence>
<dbReference type="InterPro" id="IPR024711">
    <property type="entry name" value="Catalase_clade1/3"/>
</dbReference>
<dbReference type="InterPro" id="IPR020835">
    <property type="entry name" value="Catalase_sf"/>
</dbReference>
<dbReference type="EMBL" id="JASPKY010000610">
    <property type="protein sequence ID" value="KAK9688037.1"/>
    <property type="molecule type" value="Genomic_DNA"/>
</dbReference>
<keyword evidence="2" id="KW-0575">Peroxidase</keyword>
<evidence type="ECO:0000259" key="10">
    <source>
        <dbReference type="SMART" id="SM01060"/>
    </source>
</evidence>
<gene>
    <name evidence="11" type="ORF">QE152_g35840</name>
</gene>
<comment type="similarity">
    <text evidence="1">Belongs to the catalase family.</text>
</comment>
<evidence type="ECO:0000256" key="4">
    <source>
        <dbReference type="ARBA" id="ARBA00022723"/>
    </source>
</evidence>
<feature type="region of interest" description="Disordered" evidence="9">
    <location>
        <begin position="19"/>
        <end position="41"/>
    </location>
</feature>
<dbReference type="PANTHER" id="PTHR11465:SF9">
    <property type="entry name" value="CATALASE"/>
    <property type="match status" value="1"/>
</dbReference>
<reference evidence="11 12" key="1">
    <citation type="journal article" date="2024" name="BMC Genomics">
        <title>De novo assembly and annotation of Popillia japonica's genome with initial clues to its potential as an invasive pest.</title>
        <authorList>
            <person name="Cucini C."/>
            <person name="Boschi S."/>
            <person name="Funari R."/>
            <person name="Cardaioli E."/>
            <person name="Iannotti N."/>
            <person name="Marturano G."/>
            <person name="Paoli F."/>
            <person name="Bruttini M."/>
            <person name="Carapelli A."/>
            <person name="Frati F."/>
            <person name="Nardi F."/>
        </authorList>
    </citation>
    <scope>NUCLEOTIDE SEQUENCE [LARGE SCALE GENOMIC DNA]</scope>
    <source>
        <strain evidence="11">DMR45628</strain>
    </source>
</reference>
<dbReference type="PROSITE" id="PS00438">
    <property type="entry name" value="CATALASE_2"/>
    <property type="match status" value="1"/>
</dbReference>
<dbReference type="GO" id="GO:0004096">
    <property type="term" value="F:catalase activity"/>
    <property type="evidence" value="ECO:0007669"/>
    <property type="project" value="UniProtKB-EC"/>
</dbReference>
<dbReference type="GO" id="GO:0042542">
    <property type="term" value="P:response to hydrogen peroxide"/>
    <property type="evidence" value="ECO:0007669"/>
    <property type="project" value="TreeGrafter"/>
</dbReference>
<dbReference type="GO" id="GO:0005739">
    <property type="term" value="C:mitochondrion"/>
    <property type="evidence" value="ECO:0007669"/>
    <property type="project" value="TreeGrafter"/>
</dbReference>
<keyword evidence="5" id="KW-0560">Oxidoreductase</keyword>
<comment type="cofactor">
    <cofactor evidence="8">
        <name>heme</name>
        <dbReference type="ChEBI" id="CHEBI:30413"/>
    </cofactor>
</comment>
<evidence type="ECO:0000256" key="9">
    <source>
        <dbReference type="SAM" id="MobiDB-lite"/>
    </source>
</evidence>
<name>A0AAW1IEP3_POPJA</name>
<evidence type="ECO:0000256" key="5">
    <source>
        <dbReference type="ARBA" id="ARBA00023002"/>
    </source>
</evidence>
<proteinExistence type="inferred from homology"/>
<dbReference type="SUPFAM" id="SSF56634">
    <property type="entry name" value="Heme-dependent catalase-like"/>
    <property type="match status" value="1"/>
</dbReference>
<organism evidence="11 12">
    <name type="scientific">Popillia japonica</name>
    <name type="common">Japanese beetle</name>
    <dbReference type="NCBI Taxonomy" id="7064"/>
    <lineage>
        <taxon>Eukaryota</taxon>
        <taxon>Metazoa</taxon>
        <taxon>Ecdysozoa</taxon>
        <taxon>Arthropoda</taxon>
        <taxon>Hexapoda</taxon>
        <taxon>Insecta</taxon>
        <taxon>Pterygota</taxon>
        <taxon>Neoptera</taxon>
        <taxon>Endopterygota</taxon>
        <taxon>Coleoptera</taxon>
        <taxon>Polyphaga</taxon>
        <taxon>Scarabaeiformia</taxon>
        <taxon>Scarabaeidae</taxon>
        <taxon>Rutelinae</taxon>
        <taxon>Popillia</taxon>
    </lineage>
</organism>
<dbReference type="GO" id="GO:0042744">
    <property type="term" value="P:hydrogen peroxide catabolic process"/>
    <property type="evidence" value="ECO:0007669"/>
    <property type="project" value="UniProtKB-KW"/>
</dbReference>
<comment type="caution">
    <text evidence="11">The sequence shown here is derived from an EMBL/GenBank/DDBJ whole genome shotgun (WGS) entry which is preliminary data.</text>
</comment>
<dbReference type="GO" id="GO:0046872">
    <property type="term" value="F:metal ion binding"/>
    <property type="evidence" value="ECO:0007669"/>
    <property type="project" value="UniProtKB-KW"/>
</dbReference>
<dbReference type="Pfam" id="PF00199">
    <property type="entry name" value="Catalase"/>
    <property type="match status" value="2"/>
</dbReference>
<dbReference type="GO" id="GO:0020037">
    <property type="term" value="F:heme binding"/>
    <property type="evidence" value="ECO:0007669"/>
    <property type="project" value="InterPro"/>
</dbReference>
<evidence type="ECO:0000256" key="6">
    <source>
        <dbReference type="ARBA" id="ARBA00023004"/>
    </source>
</evidence>
<keyword evidence="6 8" id="KW-0408">Iron</keyword>
<accession>A0AAW1IEP3</accession>
<dbReference type="PRINTS" id="PR00067">
    <property type="entry name" value="CATALASE"/>
</dbReference>
<dbReference type="GO" id="GO:0005777">
    <property type="term" value="C:peroxisome"/>
    <property type="evidence" value="ECO:0007669"/>
    <property type="project" value="TreeGrafter"/>
</dbReference>
<dbReference type="Proteomes" id="UP001458880">
    <property type="component" value="Unassembled WGS sequence"/>
</dbReference>
<dbReference type="SMART" id="SM01060">
    <property type="entry name" value="Catalase"/>
    <property type="match status" value="1"/>
</dbReference>
<feature type="binding site" description="axial binding residue" evidence="8">
    <location>
        <position position="333"/>
    </location>
    <ligand>
        <name>heme</name>
        <dbReference type="ChEBI" id="CHEBI:30413"/>
    </ligand>
    <ligandPart>
        <name>Fe</name>
        <dbReference type="ChEBI" id="CHEBI:18248"/>
    </ligandPart>
</feature>
<evidence type="ECO:0000256" key="1">
    <source>
        <dbReference type="ARBA" id="ARBA00005329"/>
    </source>
</evidence>
<evidence type="ECO:0000256" key="3">
    <source>
        <dbReference type="ARBA" id="ARBA00022617"/>
    </source>
</evidence>
<dbReference type="PROSITE" id="PS51402">
    <property type="entry name" value="CATALASE_3"/>
    <property type="match status" value="1"/>
</dbReference>
<dbReference type="Pfam" id="PF06628">
    <property type="entry name" value="Catalase-rel"/>
    <property type="match status" value="1"/>
</dbReference>
<evidence type="ECO:0000256" key="2">
    <source>
        <dbReference type="ARBA" id="ARBA00022559"/>
    </source>
</evidence>
<dbReference type="PIRSF" id="PIRSF038928">
    <property type="entry name" value="Catalase_clade1-3"/>
    <property type="match status" value="1"/>
</dbReference>